<sequence length="109" mass="12226">MLGRILLLFSTFAVFHAAFSTYEHLSHLKALERPEGPIPSDIILETLLAMVLGIIGASLNAPKLKEITWASEMRKHKIDEMDSRLGFANYVSRGKILFKSSVGNRKQIE</sequence>
<keyword evidence="3 6" id="KW-0812">Transmembrane</keyword>
<organism evidence="8 9">
    <name type="scientific">Laccaria amethystina LaAM-08-1</name>
    <dbReference type="NCBI Taxonomy" id="1095629"/>
    <lineage>
        <taxon>Eukaryota</taxon>
        <taxon>Fungi</taxon>
        <taxon>Dikarya</taxon>
        <taxon>Basidiomycota</taxon>
        <taxon>Agaricomycotina</taxon>
        <taxon>Agaricomycetes</taxon>
        <taxon>Agaricomycetidae</taxon>
        <taxon>Agaricales</taxon>
        <taxon>Agaricineae</taxon>
        <taxon>Hydnangiaceae</taxon>
        <taxon>Laccaria</taxon>
    </lineage>
</organism>
<feature type="transmembrane region" description="Helical" evidence="6">
    <location>
        <begin position="44"/>
        <end position="61"/>
    </location>
</feature>
<evidence type="ECO:0008006" key="10">
    <source>
        <dbReference type="Google" id="ProtNLM"/>
    </source>
</evidence>
<evidence type="ECO:0000256" key="5">
    <source>
        <dbReference type="ARBA" id="ARBA00023136"/>
    </source>
</evidence>
<keyword evidence="5 6" id="KW-0472">Membrane</keyword>
<evidence type="ECO:0000313" key="9">
    <source>
        <dbReference type="Proteomes" id="UP000054477"/>
    </source>
</evidence>
<evidence type="ECO:0000256" key="1">
    <source>
        <dbReference type="ARBA" id="ARBA00004127"/>
    </source>
</evidence>
<comment type="similarity">
    <text evidence="2">Belongs to the membrane magnesium transporter (TC 1.A.67) family.</text>
</comment>
<dbReference type="Pfam" id="PF10270">
    <property type="entry name" value="MMgT"/>
    <property type="match status" value="1"/>
</dbReference>
<dbReference type="STRING" id="1095629.A0A0C9YEF5"/>
<keyword evidence="4 6" id="KW-1133">Transmembrane helix</keyword>
<evidence type="ECO:0000256" key="3">
    <source>
        <dbReference type="ARBA" id="ARBA00022692"/>
    </source>
</evidence>
<dbReference type="GO" id="GO:0012505">
    <property type="term" value="C:endomembrane system"/>
    <property type="evidence" value="ECO:0007669"/>
    <property type="project" value="UniProtKB-SubCell"/>
</dbReference>
<dbReference type="OrthoDB" id="44756at2759"/>
<keyword evidence="9" id="KW-1185">Reference proteome</keyword>
<comment type="subcellular location">
    <subcellularLocation>
        <location evidence="1">Endomembrane system</location>
        <topology evidence="1">Multi-pass membrane protein</topology>
    </subcellularLocation>
</comment>
<name>A0A0C9YEF5_9AGAR</name>
<evidence type="ECO:0000256" key="2">
    <source>
        <dbReference type="ARBA" id="ARBA00006109"/>
    </source>
</evidence>
<evidence type="ECO:0000256" key="6">
    <source>
        <dbReference type="SAM" id="Phobius"/>
    </source>
</evidence>
<accession>A0A0C9YEF5</accession>
<protein>
    <recommendedName>
        <fullName evidence="10">Magnesium transporter</fullName>
    </recommendedName>
</protein>
<reference evidence="9" key="2">
    <citation type="submission" date="2015-01" db="EMBL/GenBank/DDBJ databases">
        <title>Evolutionary Origins and Diversification of the Mycorrhizal Mutualists.</title>
        <authorList>
            <consortium name="DOE Joint Genome Institute"/>
            <consortium name="Mycorrhizal Genomics Consortium"/>
            <person name="Kohler A."/>
            <person name="Kuo A."/>
            <person name="Nagy L.G."/>
            <person name="Floudas D."/>
            <person name="Copeland A."/>
            <person name="Barry K.W."/>
            <person name="Cichocki N."/>
            <person name="Veneault-Fourrey C."/>
            <person name="LaButti K."/>
            <person name="Lindquist E.A."/>
            <person name="Lipzen A."/>
            <person name="Lundell T."/>
            <person name="Morin E."/>
            <person name="Murat C."/>
            <person name="Riley R."/>
            <person name="Ohm R."/>
            <person name="Sun H."/>
            <person name="Tunlid A."/>
            <person name="Henrissat B."/>
            <person name="Grigoriev I.V."/>
            <person name="Hibbett D.S."/>
            <person name="Martin F."/>
        </authorList>
    </citation>
    <scope>NUCLEOTIDE SEQUENCE [LARGE SCALE GENOMIC DNA]</scope>
    <source>
        <strain evidence="9">LaAM-08-1</strain>
    </source>
</reference>
<dbReference type="AlphaFoldDB" id="A0A0C9YEF5"/>
<dbReference type="EMBL" id="KN838540">
    <property type="protein sequence ID" value="KIK08832.1"/>
    <property type="molecule type" value="Genomic_DNA"/>
</dbReference>
<keyword evidence="7" id="KW-0732">Signal</keyword>
<evidence type="ECO:0000256" key="7">
    <source>
        <dbReference type="SAM" id="SignalP"/>
    </source>
</evidence>
<evidence type="ECO:0000313" key="8">
    <source>
        <dbReference type="EMBL" id="KIK08832.1"/>
    </source>
</evidence>
<dbReference type="Proteomes" id="UP000054477">
    <property type="component" value="Unassembled WGS sequence"/>
</dbReference>
<gene>
    <name evidence="8" type="ORF">K443DRAFT_1040</name>
</gene>
<feature type="signal peptide" evidence="7">
    <location>
        <begin position="1"/>
        <end position="17"/>
    </location>
</feature>
<feature type="chain" id="PRO_5002217477" description="Magnesium transporter" evidence="7">
    <location>
        <begin position="18"/>
        <end position="109"/>
    </location>
</feature>
<proteinExistence type="inferred from homology"/>
<dbReference type="HOGENOM" id="CLU_122437_2_0_1"/>
<reference evidence="8 9" key="1">
    <citation type="submission" date="2014-04" db="EMBL/GenBank/DDBJ databases">
        <authorList>
            <consortium name="DOE Joint Genome Institute"/>
            <person name="Kuo A."/>
            <person name="Kohler A."/>
            <person name="Nagy L.G."/>
            <person name="Floudas D."/>
            <person name="Copeland A."/>
            <person name="Barry K.W."/>
            <person name="Cichocki N."/>
            <person name="Veneault-Fourrey C."/>
            <person name="LaButti K."/>
            <person name="Lindquist E.A."/>
            <person name="Lipzen A."/>
            <person name="Lundell T."/>
            <person name="Morin E."/>
            <person name="Murat C."/>
            <person name="Sun H."/>
            <person name="Tunlid A."/>
            <person name="Henrissat B."/>
            <person name="Grigoriev I.V."/>
            <person name="Hibbett D.S."/>
            <person name="Martin F."/>
            <person name="Nordberg H.P."/>
            <person name="Cantor M.N."/>
            <person name="Hua S.X."/>
        </authorList>
    </citation>
    <scope>NUCLEOTIDE SEQUENCE [LARGE SCALE GENOMIC DNA]</scope>
    <source>
        <strain evidence="8 9">LaAM-08-1</strain>
    </source>
</reference>
<dbReference type="InterPro" id="IPR018937">
    <property type="entry name" value="MMgT"/>
</dbReference>
<evidence type="ECO:0000256" key="4">
    <source>
        <dbReference type="ARBA" id="ARBA00022989"/>
    </source>
</evidence>